<dbReference type="VEuPathDB" id="VectorBase:LLOJ005390"/>
<dbReference type="Pfam" id="PF12767">
    <property type="entry name" value="SAGA-Tad1"/>
    <property type="match status" value="1"/>
</dbReference>
<protein>
    <submittedName>
        <fullName evidence="6">Uncharacterized protein</fullName>
    </submittedName>
</protein>
<dbReference type="GO" id="GO:0005634">
    <property type="term" value="C:nucleus"/>
    <property type="evidence" value="ECO:0007669"/>
    <property type="project" value="UniProtKB-SubCell"/>
</dbReference>
<dbReference type="AlphaFoldDB" id="A0A1B0CLA3"/>
<name>A0A1B0CLA3_LUTLO</name>
<proteinExistence type="inferred from homology"/>
<dbReference type="GO" id="GO:0006357">
    <property type="term" value="P:regulation of transcription by RNA polymerase II"/>
    <property type="evidence" value="ECO:0007669"/>
    <property type="project" value="TreeGrafter"/>
</dbReference>
<dbReference type="GO" id="GO:0003713">
    <property type="term" value="F:transcription coactivator activity"/>
    <property type="evidence" value="ECO:0007669"/>
    <property type="project" value="TreeGrafter"/>
</dbReference>
<evidence type="ECO:0000256" key="3">
    <source>
        <dbReference type="ARBA" id="ARBA00023015"/>
    </source>
</evidence>
<comment type="similarity">
    <text evidence="2">Belongs to the TADA1 family.</text>
</comment>
<keyword evidence="3" id="KW-0805">Transcription regulation</keyword>
<dbReference type="PANTHER" id="PTHR21277">
    <property type="entry name" value="TRANSCRIPTIONAL ADAPTER 1"/>
    <property type="match status" value="1"/>
</dbReference>
<dbReference type="EMBL" id="AJWK01017057">
    <property type="status" value="NOT_ANNOTATED_CDS"/>
    <property type="molecule type" value="Genomic_DNA"/>
</dbReference>
<evidence type="ECO:0000256" key="5">
    <source>
        <dbReference type="ARBA" id="ARBA00023242"/>
    </source>
</evidence>
<dbReference type="PANTHER" id="PTHR21277:SF5">
    <property type="entry name" value="TRANSCRIPTIONAL ADAPTER 1"/>
    <property type="match status" value="1"/>
</dbReference>
<dbReference type="VEuPathDB" id="VectorBase:LLONM1_007000"/>
<keyword evidence="4" id="KW-0804">Transcription</keyword>
<dbReference type="Proteomes" id="UP000092461">
    <property type="component" value="Unassembled WGS sequence"/>
</dbReference>
<keyword evidence="7" id="KW-1185">Reference proteome</keyword>
<evidence type="ECO:0000313" key="6">
    <source>
        <dbReference type="EnsemblMetazoa" id="LLOJ005390-PA"/>
    </source>
</evidence>
<keyword evidence="5" id="KW-0539">Nucleus</keyword>
<reference evidence="6" key="1">
    <citation type="submission" date="2020-05" db="UniProtKB">
        <authorList>
            <consortium name="EnsemblMetazoa"/>
        </authorList>
    </citation>
    <scope>IDENTIFICATION</scope>
    <source>
        <strain evidence="6">Jacobina</strain>
    </source>
</reference>
<evidence type="ECO:0000256" key="1">
    <source>
        <dbReference type="ARBA" id="ARBA00004123"/>
    </source>
</evidence>
<dbReference type="EnsemblMetazoa" id="LLOJ005390-RA">
    <property type="protein sequence ID" value="LLOJ005390-PA"/>
    <property type="gene ID" value="LLOJ005390"/>
</dbReference>
<evidence type="ECO:0000313" key="7">
    <source>
        <dbReference type="Proteomes" id="UP000092461"/>
    </source>
</evidence>
<dbReference type="GO" id="GO:0000124">
    <property type="term" value="C:SAGA complex"/>
    <property type="evidence" value="ECO:0007669"/>
    <property type="project" value="UniProtKB-ARBA"/>
</dbReference>
<evidence type="ECO:0000256" key="2">
    <source>
        <dbReference type="ARBA" id="ARBA00010314"/>
    </source>
</evidence>
<dbReference type="CDD" id="cd22934">
    <property type="entry name" value="HFD_TADA1"/>
    <property type="match status" value="1"/>
</dbReference>
<sequence>MEEDGVVVARNALMEALGENWTKYLNYLSMWFRNNNFTQEMFDKEARKLLTIEQMHLQNQFICAIIRKTCGFTQSVALKSIQAPVQPEKCHNSVKKKRKRSFRASERATFEPAPVYDYLPAEPTQDTQHHNSNYQQRFVAQELFLPDSALIMGRLLVGAWEIGLVNVEDSAAEMLSVAVQMLLKNILSMVFMKKKMFKTTSEGDFFYDVGHPVKNPFLRNTVTRQKIDDGPVDIRREITLVGNGTKIPIDDTVYLAECGEVSPPKHHSITVQDLYRAFQDRNIIPSHSVYSINAERISNSLG</sequence>
<comment type="subcellular location">
    <subcellularLocation>
        <location evidence="1">Nucleus</location>
    </subcellularLocation>
</comment>
<evidence type="ECO:0000256" key="4">
    <source>
        <dbReference type="ARBA" id="ARBA00023163"/>
    </source>
</evidence>
<dbReference type="InterPro" id="IPR024738">
    <property type="entry name" value="Hfi1/Tada1"/>
</dbReference>
<accession>A0A1B0CLA3</accession>
<organism evidence="6 7">
    <name type="scientific">Lutzomyia longipalpis</name>
    <name type="common">Sand fly</name>
    <dbReference type="NCBI Taxonomy" id="7200"/>
    <lineage>
        <taxon>Eukaryota</taxon>
        <taxon>Metazoa</taxon>
        <taxon>Ecdysozoa</taxon>
        <taxon>Arthropoda</taxon>
        <taxon>Hexapoda</taxon>
        <taxon>Insecta</taxon>
        <taxon>Pterygota</taxon>
        <taxon>Neoptera</taxon>
        <taxon>Endopterygota</taxon>
        <taxon>Diptera</taxon>
        <taxon>Nematocera</taxon>
        <taxon>Psychodoidea</taxon>
        <taxon>Psychodidae</taxon>
        <taxon>Lutzomyia</taxon>
        <taxon>Lutzomyia</taxon>
    </lineage>
</organism>